<reference evidence="3" key="1">
    <citation type="submission" date="2025-05" db="UniProtKB">
        <authorList>
            <consortium name="RefSeq"/>
        </authorList>
    </citation>
    <scope>NUCLEOTIDE SEQUENCE [LARGE SCALE GENOMIC DNA]</scope>
</reference>
<dbReference type="SMART" id="SM00407">
    <property type="entry name" value="IGc1"/>
    <property type="match status" value="1"/>
</dbReference>
<dbReference type="InterPro" id="IPR003597">
    <property type="entry name" value="Ig_C1-set"/>
</dbReference>
<keyword evidence="3" id="KW-1185">Reference proteome</keyword>
<dbReference type="InterPro" id="IPR007110">
    <property type="entry name" value="Ig-like_dom"/>
</dbReference>
<dbReference type="GeneID" id="110090814"/>
<dbReference type="PROSITE" id="PS50835">
    <property type="entry name" value="IG_LIKE"/>
    <property type="match status" value="1"/>
</dbReference>
<dbReference type="PANTHER" id="PTHR19944">
    <property type="entry name" value="MHC CLASS II-RELATED"/>
    <property type="match status" value="1"/>
</dbReference>
<reference evidence="4" key="2">
    <citation type="submission" date="2025-08" db="UniProtKB">
        <authorList>
            <consortium name="RefSeq"/>
        </authorList>
    </citation>
    <scope>IDENTIFICATION</scope>
</reference>
<sequence>MDRERKLPVLEMDILFAPSAKVYPKDPVELGDPNVLICFVDQFFPPVLNITWLKNGQVALEGVQETGFLPSVDWTFRKFSYLAFVPEEGDIYACQVDHWGLQGSLTRLWYAKEPALIPETPENILCGLGLAIGILGIVVGTVFFFKALRMNQNHQRSSTCRDGL</sequence>
<dbReference type="Gene3D" id="2.60.40.10">
    <property type="entry name" value="Immunoglobulins"/>
    <property type="match status" value="1"/>
</dbReference>
<dbReference type="SUPFAM" id="SSF48726">
    <property type="entry name" value="Immunoglobulin"/>
    <property type="match status" value="1"/>
</dbReference>
<name>A0ABM5FF86_9SAUR</name>
<gene>
    <name evidence="4" type="primary">LOC110090814</name>
</gene>
<dbReference type="Pfam" id="PF07654">
    <property type="entry name" value="C1-set"/>
    <property type="match status" value="1"/>
</dbReference>
<dbReference type="InterPro" id="IPR003006">
    <property type="entry name" value="Ig/MHC_CS"/>
</dbReference>
<dbReference type="InterPro" id="IPR036179">
    <property type="entry name" value="Ig-like_dom_sf"/>
</dbReference>
<evidence type="ECO:0000259" key="2">
    <source>
        <dbReference type="PROSITE" id="PS50835"/>
    </source>
</evidence>
<protein>
    <submittedName>
        <fullName evidence="4">RLA class II histocompatibility antigen, DP alpha-1 chain-like isoform X2</fullName>
    </submittedName>
</protein>
<dbReference type="Proteomes" id="UP001652642">
    <property type="component" value="Chromosome 2"/>
</dbReference>
<feature type="transmembrane region" description="Helical" evidence="1">
    <location>
        <begin position="128"/>
        <end position="148"/>
    </location>
</feature>
<keyword evidence="1" id="KW-0812">Transmembrane</keyword>
<dbReference type="InterPro" id="IPR050160">
    <property type="entry name" value="MHC/Immunoglobulin"/>
</dbReference>
<organism evidence="3 4">
    <name type="scientific">Pogona vitticeps</name>
    <name type="common">central bearded dragon</name>
    <dbReference type="NCBI Taxonomy" id="103695"/>
    <lineage>
        <taxon>Eukaryota</taxon>
        <taxon>Metazoa</taxon>
        <taxon>Chordata</taxon>
        <taxon>Craniata</taxon>
        <taxon>Vertebrata</taxon>
        <taxon>Euteleostomi</taxon>
        <taxon>Lepidosauria</taxon>
        <taxon>Squamata</taxon>
        <taxon>Bifurcata</taxon>
        <taxon>Unidentata</taxon>
        <taxon>Episquamata</taxon>
        <taxon>Toxicofera</taxon>
        <taxon>Iguania</taxon>
        <taxon>Acrodonta</taxon>
        <taxon>Agamidae</taxon>
        <taxon>Amphibolurinae</taxon>
        <taxon>Pogona</taxon>
    </lineage>
</organism>
<dbReference type="PROSITE" id="PS00290">
    <property type="entry name" value="IG_MHC"/>
    <property type="match status" value="1"/>
</dbReference>
<evidence type="ECO:0000256" key="1">
    <source>
        <dbReference type="SAM" id="Phobius"/>
    </source>
</evidence>
<dbReference type="CDD" id="cd05767">
    <property type="entry name" value="IgC1_MHC_II_alpha"/>
    <property type="match status" value="1"/>
</dbReference>
<accession>A0ABM5FF86</accession>
<evidence type="ECO:0000313" key="3">
    <source>
        <dbReference type="Proteomes" id="UP001652642"/>
    </source>
</evidence>
<dbReference type="InterPro" id="IPR013783">
    <property type="entry name" value="Ig-like_fold"/>
</dbReference>
<keyword evidence="1" id="KW-1133">Transmembrane helix</keyword>
<dbReference type="PANTHER" id="PTHR19944:SF86">
    <property type="entry name" value="HLA CLASS II HISTOCOMPATIBILITY ANTIGEN, DR ALPHA CHAIN"/>
    <property type="match status" value="1"/>
</dbReference>
<evidence type="ECO:0000313" key="4">
    <source>
        <dbReference type="RefSeq" id="XP_072844056.1"/>
    </source>
</evidence>
<dbReference type="RefSeq" id="XP_072844056.1">
    <property type="nucleotide sequence ID" value="XM_072987955.1"/>
</dbReference>
<feature type="domain" description="Ig-like" evidence="2">
    <location>
        <begin position="18"/>
        <end position="106"/>
    </location>
</feature>
<keyword evidence="1" id="KW-0472">Membrane</keyword>
<proteinExistence type="predicted"/>